<reference evidence="3" key="1">
    <citation type="journal article" date="2013" name="New Phytol.">
        <title>Comparative genomic and transcriptomic analyses reveal the hemibiotrophic stage shift of Colletotrichum fungi.</title>
        <authorList>
            <person name="Gan P."/>
            <person name="Ikeda K."/>
            <person name="Irieda H."/>
            <person name="Narusaka M."/>
            <person name="O'Connell R.J."/>
            <person name="Narusaka Y."/>
            <person name="Takano Y."/>
            <person name="Kubo Y."/>
            <person name="Shirasu K."/>
        </authorList>
    </citation>
    <scope>NUCLEOTIDE SEQUENCE [LARGE SCALE GENOMIC DNA]</scope>
    <source>
        <strain evidence="3">104-T / ATCC 96160 / CBS 514.97 / LARS 414 / MAFF 240422</strain>
    </source>
</reference>
<evidence type="ECO:0000313" key="3">
    <source>
        <dbReference type="Proteomes" id="UP000014480"/>
    </source>
</evidence>
<name>A0A484G632_COLOR</name>
<sequence length="134" mass="14426">MSLTTPQPRSPPPHPPPQPRTTNHRSSDPRPRPTRDVVVRKNVTIGGRMPTVTGRASSVMRRCGHHSKAGRGPDAAFLLVLHGSLEVSLSSITPYFHQPTTSGSEAGYFDHAAAPGFLADSTSLTGKQVLRHHP</sequence>
<feature type="compositionally biased region" description="Pro residues" evidence="1">
    <location>
        <begin position="8"/>
        <end position="19"/>
    </location>
</feature>
<keyword evidence="3" id="KW-1185">Reference proteome</keyword>
<protein>
    <submittedName>
        <fullName evidence="2">Uncharacterized protein</fullName>
    </submittedName>
</protein>
<dbReference type="AlphaFoldDB" id="A0A484G632"/>
<feature type="region of interest" description="Disordered" evidence="1">
    <location>
        <begin position="1"/>
        <end position="37"/>
    </location>
</feature>
<reference evidence="3" key="2">
    <citation type="journal article" date="2019" name="Mol. Plant Microbe Interact.">
        <title>Genome sequence resources for four phytopathogenic fungi from the Colletotrichum orbiculare species complex.</title>
        <authorList>
            <person name="Gan P."/>
            <person name="Tsushima A."/>
            <person name="Narusaka M."/>
            <person name="Narusaka Y."/>
            <person name="Takano Y."/>
            <person name="Kubo Y."/>
            <person name="Shirasu K."/>
        </authorList>
    </citation>
    <scope>GENOME REANNOTATION</scope>
    <source>
        <strain evidence="3">104-T / ATCC 96160 / CBS 514.97 / LARS 414 / MAFF 240422</strain>
    </source>
</reference>
<organism evidence="2 3">
    <name type="scientific">Colletotrichum orbiculare (strain 104-T / ATCC 96160 / CBS 514.97 / LARS 414 / MAFF 240422)</name>
    <name type="common">Cucumber anthracnose fungus</name>
    <name type="synonym">Colletotrichum lagenarium</name>
    <dbReference type="NCBI Taxonomy" id="1213857"/>
    <lineage>
        <taxon>Eukaryota</taxon>
        <taxon>Fungi</taxon>
        <taxon>Dikarya</taxon>
        <taxon>Ascomycota</taxon>
        <taxon>Pezizomycotina</taxon>
        <taxon>Sordariomycetes</taxon>
        <taxon>Hypocreomycetidae</taxon>
        <taxon>Glomerellales</taxon>
        <taxon>Glomerellaceae</taxon>
        <taxon>Colletotrichum</taxon>
        <taxon>Colletotrichum orbiculare species complex</taxon>
    </lineage>
</organism>
<evidence type="ECO:0000313" key="2">
    <source>
        <dbReference type="EMBL" id="TDZ25324.1"/>
    </source>
</evidence>
<evidence type="ECO:0000256" key="1">
    <source>
        <dbReference type="SAM" id="MobiDB-lite"/>
    </source>
</evidence>
<gene>
    <name evidence="2" type="ORF">Cob_v001601</name>
</gene>
<dbReference type="Proteomes" id="UP000014480">
    <property type="component" value="Unassembled WGS sequence"/>
</dbReference>
<accession>A0A484G632</accession>
<dbReference type="EMBL" id="AMCV02000002">
    <property type="protein sequence ID" value="TDZ25324.1"/>
    <property type="molecule type" value="Genomic_DNA"/>
</dbReference>
<feature type="compositionally biased region" description="Basic and acidic residues" evidence="1">
    <location>
        <begin position="25"/>
        <end position="37"/>
    </location>
</feature>
<proteinExistence type="predicted"/>
<comment type="caution">
    <text evidence="2">The sequence shown here is derived from an EMBL/GenBank/DDBJ whole genome shotgun (WGS) entry which is preliminary data.</text>
</comment>